<gene>
    <name evidence="1" type="ORF">BD311DRAFT_776578</name>
</gene>
<sequence>MYLSITAVGSQGAFHISSEPFRDEHRSGDWDLFYGSFLTNILCNGIHLSAVREVWISGNHPEAGRQDHITAKFKSTIAALPALETIVFVVTTISCSPPQGPNLTLCPSALDAGFAPRKLKMLRVVYGNAAYRGRIVEALSLKRLLQHVDTGFYGYFETLILQMEPWLVVSRVDLQRLKGHFATVKYRHVERMPTMPVPDFCVEPYAGPGGSSSWLGSLW</sequence>
<evidence type="ECO:0000313" key="1">
    <source>
        <dbReference type="EMBL" id="TBU30861.1"/>
    </source>
</evidence>
<organism evidence="1">
    <name type="scientific">Dichomitus squalens</name>
    <dbReference type="NCBI Taxonomy" id="114155"/>
    <lineage>
        <taxon>Eukaryota</taxon>
        <taxon>Fungi</taxon>
        <taxon>Dikarya</taxon>
        <taxon>Basidiomycota</taxon>
        <taxon>Agaricomycotina</taxon>
        <taxon>Agaricomycetes</taxon>
        <taxon>Polyporales</taxon>
        <taxon>Polyporaceae</taxon>
        <taxon>Dichomitus</taxon>
    </lineage>
</organism>
<dbReference type="OrthoDB" id="2749635at2759"/>
<accession>A0A4Q9MWI2</accession>
<reference evidence="1" key="1">
    <citation type="submission" date="2019-01" db="EMBL/GenBank/DDBJ databases">
        <title>Draft genome sequences of three monokaryotic isolates of the white-rot basidiomycete fungus Dichomitus squalens.</title>
        <authorList>
            <consortium name="DOE Joint Genome Institute"/>
            <person name="Lopez S.C."/>
            <person name="Andreopoulos B."/>
            <person name="Pangilinan J."/>
            <person name="Lipzen A."/>
            <person name="Riley R."/>
            <person name="Ahrendt S."/>
            <person name="Ng V."/>
            <person name="Barry K."/>
            <person name="Daum C."/>
            <person name="Grigoriev I.V."/>
            <person name="Hilden K.S."/>
            <person name="Makela M.R."/>
            <person name="de Vries R.P."/>
        </authorList>
    </citation>
    <scope>NUCLEOTIDE SEQUENCE [LARGE SCALE GENOMIC DNA]</scope>
    <source>
        <strain evidence="1">OM18370.1</strain>
    </source>
</reference>
<protein>
    <submittedName>
        <fullName evidence="1">Uncharacterized protein</fullName>
    </submittedName>
</protein>
<proteinExistence type="predicted"/>
<dbReference type="EMBL" id="ML143403">
    <property type="protein sequence ID" value="TBU30861.1"/>
    <property type="molecule type" value="Genomic_DNA"/>
</dbReference>
<name>A0A4Q9MWI2_9APHY</name>
<dbReference type="Proteomes" id="UP000292957">
    <property type="component" value="Unassembled WGS sequence"/>
</dbReference>
<dbReference type="AlphaFoldDB" id="A0A4Q9MWI2"/>